<dbReference type="Proteomes" id="UP000799778">
    <property type="component" value="Unassembled WGS sequence"/>
</dbReference>
<proteinExistence type="predicted"/>
<accession>A0A6A5Y8T7</accession>
<keyword evidence="1" id="KW-1133">Transmembrane helix</keyword>
<name>A0A6A5Y8T7_9PLEO</name>
<evidence type="ECO:0000313" key="3">
    <source>
        <dbReference type="Proteomes" id="UP000799778"/>
    </source>
</evidence>
<sequence>MLPRWSTHCAVLLPKTLAHRRFSSPVHYSSTWACSASPIVSFAALLLWCWVLATGR</sequence>
<dbReference type="RefSeq" id="XP_033390351.1">
    <property type="nucleotide sequence ID" value="XM_033526776.1"/>
</dbReference>
<keyword evidence="1" id="KW-0472">Membrane</keyword>
<evidence type="ECO:0000313" key="2">
    <source>
        <dbReference type="EMBL" id="KAF2022012.1"/>
    </source>
</evidence>
<keyword evidence="1" id="KW-0812">Transmembrane</keyword>
<reference evidence="2" key="1">
    <citation type="journal article" date="2020" name="Stud. Mycol.">
        <title>101 Dothideomycetes genomes: a test case for predicting lifestyles and emergence of pathogens.</title>
        <authorList>
            <person name="Haridas S."/>
            <person name="Albert R."/>
            <person name="Binder M."/>
            <person name="Bloem J."/>
            <person name="Labutti K."/>
            <person name="Salamov A."/>
            <person name="Andreopoulos B."/>
            <person name="Baker S."/>
            <person name="Barry K."/>
            <person name="Bills G."/>
            <person name="Bluhm B."/>
            <person name="Cannon C."/>
            <person name="Castanera R."/>
            <person name="Culley D."/>
            <person name="Daum C."/>
            <person name="Ezra D."/>
            <person name="Gonzalez J."/>
            <person name="Henrissat B."/>
            <person name="Kuo A."/>
            <person name="Liang C."/>
            <person name="Lipzen A."/>
            <person name="Lutzoni F."/>
            <person name="Magnuson J."/>
            <person name="Mondo S."/>
            <person name="Nolan M."/>
            <person name="Ohm R."/>
            <person name="Pangilinan J."/>
            <person name="Park H.-J."/>
            <person name="Ramirez L."/>
            <person name="Alfaro M."/>
            <person name="Sun H."/>
            <person name="Tritt A."/>
            <person name="Yoshinaga Y."/>
            <person name="Zwiers L.-H."/>
            <person name="Turgeon B."/>
            <person name="Goodwin S."/>
            <person name="Spatafora J."/>
            <person name="Crous P."/>
            <person name="Grigoriev I."/>
        </authorList>
    </citation>
    <scope>NUCLEOTIDE SEQUENCE</scope>
    <source>
        <strain evidence="2">CBS 175.79</strain>
    </source>
</reference>
<dbReference type="AlphaFoldDB" id="A0A6A5Y8T7"/>
<feature type="transmembrane region" description="Helical" evidence="1">
    <location>
        <begin position="28"/>
        <end position="53"/>
    </location>
</feature>
<gene>
    <name evidence="2" type="ORF">BU24DRAFT_417658</name>
</gene>
<organism evidence="2 3">
    <name type="scientific">Aaosphaeria arxii CBS 175.79</name>
    <dbReference type="NCBI Taxonomy" id="1450172"/>
    <lineage>
        <taxon>Eukaryota</taxon>
        <taxon>Fungi</taxon>
        <taxon>Dikarya</taxon>
        <taxon>Ascomycota</taxon>
        <taxon>Pezizomycotina</taxon>
        <taxon>Dothideomycetes</taxon>
        <taxon>Pleosporomycetidae</taxon>
        <taxon>Pleosporales</taxon>
        <taxon>Pleosporales incertae sedis</taxon>
        <taxon>Aaosphaeria</taxon>
    </lineage>
</organism>
<dbReference type="EMBL" id="ML978066">
    <property type="protein sequence ID" value="KAF2022012.1"/>
    <property type="molecule type" value="Genomic_DNA"/>
</dbReference>
<evidence type="ECO:0000256" key="1">
    <source>
        <dbReference type="SAM" id="Phobius"/>
    </source>
</evidence>
<protein>
    <submittedName>
        <fullName evidence="2">Uncharacterized protein</fullName>
    </submittedName>
</protein>
<dbReference type="GeneID" id="54284173"/>
<keyword evidence="3" id="KW-1185">Reference proteome</keyword>